<dbReference type="PANTHER" id="PTHR30576:SF0">
    <property type="entry name" value="UNDECAPRENYL-PHOSPHATE N-ACETYLGALACTOSAMINYL 1-PHOSPHATE TRANSFERASE-RELATED"/>
    <property type="match status" value="1"/>
</dbReference>
<keyword evidence="5" id="KW-0808">Transferase</keyword>
<dbReference type="GO" id="GO:0016740">
    <property type="term" value="F:transferase activity"/>
    <property type="evidence" value="ECO:0007669"/>
    <property type="project" value="UniProtKB-KW"/>
</dbReference>
<evidence type="ECO:0000313" key="5">
    <source>
        <dbReference type="EMBL" id="MDO6413618.1"/>
    </source>
</evidence>
<sequence>MRSSRSHVPSDLQSLRLRLCLLVLVVDCLAIFGGCLAGNLIRFGDLWADPGVSLFAAVLPLYVGIAINSDAFGADTLSDVNSGLSRAILAYVFAVFAVLFIAFYMKAGTELSRMASGVALVSTFGTLAGGRLLCAAYIRRRTGMHLFYDLMIRDGVDLPAPPNMIVVDAATANLHPDLRDPHMLDRLAGQLYGVDRVVIACPPERRLVWSLLLKGSSVNGYILSDDLDTIAPIGIGSLSGHYTLAVACAPLDLSRRFTKRVLDLAITLPALLFLSPLLLAVAVAVKMDSSGPILFRQPRIGRGNRIFLMYKFRSMRNDLTDRAGNRSASRNDDRITKIGRFIRATSIDELPQLFNVLRGEMSLVGPRPHALGSLAGNALFWEVDERYWHRHALKPGLTGLAQIRGYRGATPQAKDLADRLNADLEYLAGWTIWRDISILAGTLRVLVHPNAY</sequence>
<keyword evidence="3" id="KW-0472">Membrane</keyword>
<comment type="similarity">
    <text evidence="1">Belongs to the bacterial sugar transferase family.</text>
</comment>
<dbReference type="InterPro" id="IPR003362">
    <property type="entry name" value="Bact_transf"/>
</dbReference>
<protein>
    <submittedName>
        <fullName evidence="5">Sugar transferase</fullName>
    </submittedName>
</protein>
<organism evidence="5 6">
    <name type="scientific">Sphingomonas natans</name>
    <dbReference type="NCBI Taxonomy" id="3063330"/>
    <lineage>
        <taxon>Bacteria</taxon>
        <taxon>Pseudomonadati</taxon>
        <taxon>Pseudomonadota</taxon>
        <taxon>Alphaproteobacteria</taxon>
        <taxon>Sphingomonadales</taxon>
        <taxon>Sphingomonadaceae</taxon>
        <taxon>Sphingomonas</taxon>
    </lineage>
</organism>
<name>A0ABT8Y5L7_9SPHN</name>
<proteinExistence type="inferred from homology"/>
<gene>
    <name evidence="5" type="ORF">Q4F19_04405</name>
</gene>
<evidence type="ECO:0000313" key="6">
    <source>
        <dbReference type="Proteomes" id="UP001169764"/>
    </source>
</evidence>
<evidence type="ECO:0000259" key="4">
    <source>
        <dbReference type="Pfam" id="PF02397"/>
    </source>
</evidence>
<keyword evidence="6" id="KW-1185">Reference proteome</keyword>
<feature type="transmembrane region" description="Helical" evidence="3">
    <location>
        <begin position="261"/>
        <end position="285"/>
    </location>
</feature>
<dbReference type="EMBL" id="JAUOTP010000002">
    <property type="protein sequence ID" value="MDO6413618.1"/>
    <property type="molecule type" value="Genomic_DNA"/>
</dbReference>
<keyword evidence="3" id="KW-0812">Transmembrane</keyword>
<evidence type="ECO:0000256" key="1">
    <source>
        <dbReference type="ARBA" id="ARBA00006464"/>
    </source>
</evidence>
<dbReference type="PANTHER" id="PTHR30576">
    <property type="entry name" value="COLANIC BIOSYNTHESIS UDP-GLUCOSE LIPID CARRIER TRANSFERASE"/>
    <property type="match status" value="1"/>
</dbReference>
<dbReference type="RefSeq" id="WP_303540212.1">
    <property type="nucleotide sequence ID" value="NZ_JAUOTP010000002.1"/>
</dbReference>
<reference evidence="5" key="1">
    <citation type="submission" date="2023-07" db="EMBL/GenBank/DDBJ databases">
        <authorList>
            <person name="Kim M."/>
        </authorList>
    </citation>
    <scope>NUCLEOTIDE SEQUENCE</scope>
    <source>
        <strain evidence="5">BIUV-7</strain>
    </source>
</reference>
<feature type="transmembrane region" description="Helical" evidence="3">
    <location>
        <begin position="88"/>
        <end position="105"/>
    </location>
</feature>
<keyword evidence="2" id="KW-0270">Exopolysaccharide synthesis</keyword>
<feature type="transmembrane region" description="Helical" evidence="3">
    <location>
        <begin position="21"/>
        <end position="41"/>
    </location>
</feature>
<evidence type="ECO:0000256" key="2">
    <source>
        <dbReference type="ARBA" id="ARBA00023169"/>
    </source>
</evidence>
<feature type="domain" description="Bacterial sugar transferase" evidence="4">
    <location>
        <begin position="259"/>
        <end position="447"/>
    </location>
</feature>
<feature type="transmembrane region" description="Helical" evidence="3">
    <location>
        <begin position="117"/>
        <end position="138"/>
    </location>
</feature>
<dbReference type="Pfam" id="PF02397">
    <property type="entry name" value="Bac_transf"/>
    <property type="match status" value="1"/>
</dbReference>
<comment type="caution">
    <text evidence="5">The sequence shown here is derived from an EMBL/GenBank/DDBJ whole genome shotgun (WGS) entry which is preliminary data.</text>
</comment>
<feature type="transmembrane region" description="Helical" evidence="3">
    <location>
        <begin position="47"/>
        <end position="67"/>
    </location>
</feature>
<dbReference type="Proteomes" id="UP001169764">
    <property type="component" value="Unassembled WGS sequence"/>
</dbReference>
<evidence type="ECO:0000256" key="3">
    <source>
        <dbReference type="SAM" id="Phobius"/>
    </source>
</evidence>
<accession>A0ABT8Y5L7</accession>
<keyword evidence="3" id="KW-1133">Transmembrane helix</keyword>